<dbReference type="Proteomes" id="UP000243807">
    <property type="component" value="Chromosome"/>
</dbReference>
<dbReference type="InterPro" id="IPR051162">
    <property type="entry name" value="T4SS_component"/>
</dbReference>
<dbReference type="Gene3D" id="3.40.50.300">
    <property type="entry name" value="P-loop containing nucleotide triphosphate hydrolases"/>
    <property type="match status" value="1"/>
</dbReference>
<evidence type="ECO:0000313" key="1">
    <source>
        <dbReference type="EMBL" id="APZ42543.1"/>
    </source>
</evidence>
<evidence type="ECO:0000313" key="2">
    <source>
        <dbReference type="Proteomes" id="UP000243807"/>
    </source>
</evidence>
<dbReference type="InterPro" id="IPR027417">
    <property type="entry name" value="P-loop_NTPase"/>
</dbReference>
<proteinExistence type="predicted"/>
<dbReference type="AlphaFoldDB" id="A0A1P8UFB7"/>
<accession>A0A1P8UFB7</accession>
<gene>
    <name evidence="1" type="ORF">BW247_05085</name>
</gene>
<name>A0A1P8UFB7_9GAMM</name>
<dbReference type="KEGG" id="afy:BW247_05085"/>
<dbReference type="EMBL" id="CP019434">
    <property type="protein sequence ID" value="APZ42543.1"/>
    <property type="molecule type" value="Genomic_DNA"/>
</dbReference>
<organism evidence="1 2">
    <name type="scientific">Acidihalobacter ferrooxydans</name>
    <dbReference type="NCBI Taxonomy" id="1765967"/>
    <lineage>
        <taxon>Bacteria</taxon>
        <taxon>Pseudomonadati</taxon>
        <taxon>Pseudomonadota</taxon>
        <taxon>Gammaproteobacteria</taxon>
        <taxon>Chromatiales</taxon>
        <taxon>Ectothiorhodospiraceae</taxon>
        <taxon>Acidihalobacter</taxon>
    </lineage>
</organism>
<dbReference type="PANTHER" id="PTHR30121">
    <property type="entry name" value="UNCHARACTERIZED PROTEIN YJGR-RELATED"/>
    <property type="match status" value="1"/>
</dbReference>
<dbReference type="OrthoDB" id="5555485at2"/>
<keyword evidence="2" id="KW-1185">Reference proteome</keyword>
<dbReference type="SUPFAM" id="SSF52540">
    <property type="entry name" value="P-loop containing nucleoside triphosphate hydrolases"/>
    <property type="match status" value="1"/>
</dbReference>
<dbReference type="STRING" id="1765967.BW247_05085"/>
<dbReference type="PANTHER" id="PTHR30121:SF12">
    <property type="entry name" value="TYPE IV SECRETION SYSTEM PROTEIN CAGE"/>
    <property type="match status" value="1"/>
</dbReference>
<sequence>MISLAERKQALTASRSLSELLPWAVLLTPGVVLCKDGSLLAGFAYRGMDTEGRGEDAKAADAKMLERAVNSFGSRRIMMWWTVRRDRIGGWSGGQFSDPIAARIDQAARRAWDSQTHYINHRMVWILVAPPTPAETLVSRIMQHGASGVPGALLPWLRATFTGSASFENDARHLLARVNEAETLFERIPTLFPDAGFSRLFDRRLLGWLNALASPANPYHPVHVRAGIESLDTVLGENALDQSATAMRMSGGAGERYVGVLSIKNLPESWPEETWPGILDGVIDAADAECVFSLGVRFLDPQEARAFVKQRRQHMLNWRKGMSGYIKESLMNVQTDAVDSEMDVYAQQAGQALEDLARTSVAGHVNPTFYVRAATPQAMERALADASRALHVAGFQTLRERIHQISAWAGTLPGQWALPVRWVYASGASIADFAPIRGASSGSTSNRHLSKMLGSKQPPLATFPTLGREPYWLEHHLRDVGNGVIIGPIGTGKSVLGGWMALRFTQYPKSRVIIFDKDRSLYKLVLGCSGQYLGETGTIKINPFQGLASDEDWSWVKGFVADLLRPENGVLEQADINAVNTACQRLRSLDPTDQRLRSLTALLPARLSEKLSPWIGDGRYAGYFDYADDAMNLSALTGIAMDEVLRHRQAARAFMDLAFFRISRLLDGSPVYIHIEEAWFLIGGPQFEAKLDDWLRTLRKLNGTVVLSTQAVSELAASKSFPVIASIPNRFLLPNPDIRTQAEGYKAALGLNDEQIDIVAGAKPKGEVVLVREGTTRVLDVRIPPEGLALLRADAEANDVFARWRNSGADDWRIRYVEELSKG</sequence>
<protein>
    <submittedName>
        <fullName evidence="1">Uncharacterized protein</fullName>
    </submittedName>
</protein>
<reference evidence="1 2" key="1">
    <citation type="submission" date="2017-01" db="EMBL/GenBank/DDBJ databases">
        <title>Draft sequence of Acidihalobacter ferrooxidans strain DSM 14175 (strain V8).</title>
        <authorList>
            <person name="Khaleque H.N."/>
            <person name="Ramsay J.P."/>
            <person name="Murphy R.J.T."/>
            <person name="Kaksonen A.H."/>
            <person name="Boxall N.J."/>
            <person name="Watkin E.L.J."/>
        </authorList>
    </citation>
    <scope>NUCLEOTIDE SEQUENCE [LARGE SCALE GENOMIC DNA]</scope>
    <source>
        <strain evidence="1 2">V8</strain>
    </source>
</reference>
<dbReference type="RefSeq" id="WP_076836197.1">
    <property type="nucleotide sequence ID" value="NZ_CP019434.1"/>
</dbReference>